<proteinExistence type="predicted"/>
<evidence type="ECO:0000313" key="2">
    <source>
        <dbReference type="WBParaSite" id="PS1159_v2.g5645.t1"/>
    </source>
</evidence>
<name>A0AC35GJH9_9BILA</name>
<organism evidence="1 2">
    <name type="scientific">Panagrolaimus sp. PS1159</name>
    <dbReference type="NCBI Taxonomy" id="55785"/>
    <lineage>
        <taxon>Eukaryota</taxon>
        <taxon>Metazoa</taxon>
        <taxon>Ecdysozoa</taxon>
        <taxon>Nematoda</taxon>
        <taxon>Chromadorea</taxon>
        <taxon>Rhabditida</taxon>
        <taxon>Tylenchina</taxon>
        <taxon>Panagrolaimomorpha</taxon>
        <taxon>Panagrolaimoidea</taxon>
        <taxon>Panagrolaimidae</taxon>
        <taxon>Panagrolaimus</taxon>
    </lineage>
</organism>
<reference evidence="2" key="1">
    <citation type="submission" date="2022-11" db="UniProtKB">
        <authorList>
            <consortium name="WormBaseParasite"/>
        </authorList>
    </citation>
    <scope>IDENTIFICATION</scope>
</reference>
<dbReference type="WBParaSite" id="PS1159_v2.g5645.t1">
    <property type="protein sequence ID" value="PS1159_v2.g5645.t1"/>
    <property type="gene ID" value="PS1159_v2.g5645"/>
</dbReference>
<sequence length="360" mass="42028">MIDVDHKSAKHAASQQKRLQSLKEKQELQKQKQKLVSEALKAIDNGGGKNNKRIVFDSDSEEETTVAKKPKLTSKRLFEDSDDEEPDLEKQDPDALISTGRLTGKSSNKFMQLEKQYGFDNRFQLDKTFLDEDEKEEEAEIQHAQEKERQLRLLSMVVGRDVKARQETKVKKSNIRPFQRFDPENPEHVQWMKNFSKEQKLDTEIEDEKEKNEEEAEPSTAETAKPIVDERRFYSIDQDFAAELRAKLVSGQKETFSFFTKNKKFSSDDEDVEKIESEKKIASDGELKKKPEINMQRTATEPCFFYESTDAKLSSKLESFYATIEKDARLKKWSSARDAFKKLSRQVHKHRMREIDIKKK</sequence>
<evidence type="ECO:0000313" key="1">
    <source>
        <dbReference type="Proteomes" id="UP000887580"/>
    </source>
</evidence>
<protein>
    <submittedName>
        <fullName evidence="2">Uncharacterized protein</fullName>
    </submittedName>
</protein>
<dbReference type="Proteomes" id="UP000887580">
    <property type="component" value="Unplaced"/>
</dbReference>
<accession>A0AC35GJH9</accession>